<feature type="transmembrane region" description="Helical" evidence="12">
    <location>
        <begin position="92"/>
        <end position="116"/>
    </location>
</feature>
<comment type="caution">
    <text evidence="13">The sequence shown here is derived from an EMBL/GenBank/DDBJ whole genome shotgun (WGS) entry which is preliminary data.</text>
</comment>
<feature type="transmembrane region" description="Helical" evidence="12">
    <location>
        <begin position="53"/>
        <end position="72"/>
    </location>
</feature>
<evidence type="ECO:0000256" key="3">
    <source>
        <dbReference type="ARBA" id="ARBA00022448"/>
    </source>
</evidence>
<feature type="transmembrane region" description="Helical" evidence="12">
    <location>
        <begin position="444"/>
        <end position="467"/>
    </location>
</feature>
<evidence type="ECO:0000256" key="5">
    <source>
        <dbReference type="ARBA" id="ARBA00022692"/>
    </source>
</evidence>
<dbReference type="InterPro" id="IPR051163">
    <property type="entry name" value="Sodium:Solute_Symporter_SSF"/>
</dbReference>
<comment type="similarity">
    <text evidence="2 11">Belongs to the sodium:solute symporter (SSF) (TC 2.A.21) family.</text>
</comment>
<dbReference type="EMBL" id="CAXITT010000305">
    <property type="protein sequence ID" value="CAL1538590.1"/>
    <property type="molecule type" value="Genomic_DNA"/>
</dbReference>
<feature type="transmembrane region" description="Helical" evidence="12">
    <location>
        <begin position="191"/>
        <end position="210"/>
    </location>
</feature>
<evidence type="ECO:0000313" key="13">
    <source>
        <dbReference type="EMBL" id="CAL1538590.1"/>
    </source>
</evidence>
<keyword evidence="3" id="KW-0813">Transport</keyword>
<keyword evidence="6 12" id="KW-1133">Transmembrane helix</keyword>
<dbReference type="GO" id="GO:0006814">
    <property type="term" value="P:sodium ion transport"/>
    <property type="evidence" value="ECO:0007669"/>
    <property type="project" value="UniProtKB-KW"/>
</dbReference>
<reference evidence="13 14" key="1">
    <citation type="submission" date="2024-04" db="EMBL/GenBank/DDBJ databases">
        <authorList>
            <consortium name="Genoscope - CEA"/>
            <person name="William W."/>
        </authorList>
    </citation>
    <scope>NUCLEOTIDE SEQUENCE [LARGE SCALE GENOMIC DNA]</scope>
</reference>
<keyword evidence="7" id="KW-0915">Sodium</keyword>
<feature type="transmembrane region" description="Helical" evidence="12">
    <location>
        <begin position="161"/>
        <end position="179"/>
    </location>
</feature>
<evidence type="ECO:0000256" key="9">
    <source>
        <dbReference type="ARBA" id="ARBA00023136"/>
    </source>
</evidence>
<dbReference type="Pfam" id="PF00474">
    <property type="entry name" value="SSF"/>
    <property type="match status" value="1"/>
</dbReference>
<keyword evidence="8" id="KW-0406">Ion transport</keyword>
<dbReference type="PANTHER" id="PTHR42985:SF40">
    <property type="entry name" value="LD47995P-RELATED"/>
    <property type="match status" value="1"/>
</dbReference>
<evidence type="ECO:0000256" key="11">
    <source>
        <dbReference type="RuleBase" id="RU362091"/>
    </source>
</evidence>
<dbReference type="GO" id="GO:0015293">
    <property type="term" value="F:symporter activity"/>
    <property type="evidence" value="ECO:0007669"/>
    <property type="project" value="TreeGrafter"/>
</dbReference>
<evidence type="ECO:0000256" key="7">
    <source>
        <dbReference type="ARBA" id="ARBA00023053"/>
    </source>
</evidence>
<accession>A0AAV2I1T0</accession>
<proteinExistence type="inferred from homology"/>
<gene>
    <name evidence="13" type="ORF">GSLYS_00012411001</name>
</gene>
<dbReference type="Gene3D" id="1.20.1730.10">
    <property type="entry name" value="Sodium/glucose cotransporter"/>
    <property type="match status" value="1"/>
</dbReference>
<organism evidence="13 14">
    <name type="scientific">Lymnaea stagnalis</name>
    <name type="common">Great pond snail</name>
    <name type="synonym">Helix stagnalis</name>
    <dbReference type="NCBI Taxonomy" id="6523"/>
    <lineage>
        <taxon>Eukaryota</taxon>
        <taxon>Metazoa</taxon>
        <taxon>Spiralia</taxon>
        <taxon>Lophotrochozoa</taxon>
        <taxon>Mollusca</taxon>
        <taxon>Gastropoda</taxon>
        <taxon>Heterobranchia</taxon>
        <taxon>Euthyneura</taxon>
        <taxon>Panpulmonata</taxon>
        <taxon>Hygrophila</taxon>
        <taxon>Lymnaeoidea</taxon>
        <taxon>Lymnaeidae</taxon>
        <taxon>Lymnaea</taxon>
    </lineage>
</organism>
<dbReference type="NCBIfam" id="TIGR00813">
    <property type="entry name" value="sss"/>
    <property type="match status" value="1"/>
</dbReference>
<name>A0AAV2I1T0_LYMST</name>
<dbReference type="Proteomes" id="UP001497497">
    <property type="component" value="Unassembled WGS sequence"/>
</dbReference>
<keyword evidence="4" id="KW-1003">Cell membrane</keyword>
<dbReference type="PROSITE" id="PS50283">
    <property type="entry name" value="NA_SOLUT_SYMP_3"/>
    <property type="match status" value="1"/>
</dbReference>
<feature type="transmembrane region" description="Helical" evidence="12">
    <location>
        <begin position="281"/>
        <end position="307"/>
    </location>
</feature>
<evidence type="ECO:0008006" key="15">
    <source>
        <dbReference type="Google" id="ProtNLM"/>
    </source>
</evidence>
<evidence type="ECO:0000256" key="6">
    <source>
        <dbReference type="ARBA" id="ARBA00022989"/>
    </source>
</evidence>
<feature type="transmembrane region" description="Helical" evidence="12">
    <location>
        <begin position="386"/>
        <end position="406"/>
    </location>
</feature>
<evidence type="ECO:0000256" key="1">
    <source>
        <dbReference type="ARBA" id="ARBA00004651"/>
    </source>
</evidence>
<dbReference type="CDD" id="cd11492">
    <property type="entry name" value="SLC5sbd_NIS-SMVT"/>
    <property type="match status" value="1"/>
</dbReference>
<evidence type="ECO:0000313" key="14">
    <source>
        <dbReference type="Proteomes" id="UP001497497"/>
    </source>
</evidence>
<keyword evidence="10" id="KW-0739">Sodium transport</keyword>
<evidence type="ECO:0000256" key="12">
    <source>
        <dbReference type="SAM" id="Phobius"/>
    </source>
</evidence>
<evidence type="ECO:0000256" key="4">
    <source>
        <dbReference type="ARBA" id="ARBA00022475"/>
    </source>
</evidence>
<keyword evidence="14" id="KW-1185">Reference proteome</keyword>
<comment type="subcellular location">
    <subcellularLocation>
        <location evidence="1">Cell membrane</location>
        <topology evidence="1">Multi-pass membrane protein</topology>
    </subcellularLocation>
</comment>
<evidence type="ECO:0000256" key="8">
    <source>
        <dbReference type="ARBA" id="ARBA00023065"/>
    </source>
</evidence>
<dbReference type="InterPro" id="IPR038377">
    <property type="entry name" value="Na/Glc_symporter_sf"/>
</dbReference>
<feature type="transmembrane region" description="Helical" evidence="12">
    <location>
        <begin position="242"/>
        <end position="260"/>
    </location>
</feature>
<sequence length="696" mass="75842">MVVVKNAFGAWDYVVFAAMLVVSLAIGVWFALKGGKQKTQGEHYLMANRNMTIIPVAISILVSFMSAILILGNPAEMYTQVNTTYQLSAISYFYNVFSVVLFADEGFLPTLVSITFQYLERRFNSRTARLIGTFLMILTQIIYMGIATFAPSTALEAVTGFPVWATILSIGAVGTLYTAIGGMKAVIWTDVFQSAIMLAGILAIVIQGAIKVGGFARVWEINEEWKRIKFFNFDPDPTVRHTVWGLVIGSIFSWMGTYGINQASVQRYSSLPTLAKAKTSVMLNMIGVFVLVSLTCLAGIVLFAYYADQNCNPLGQKLVDNSNQLIPYFVMETLGYPGVPGLFISSLFSGALSSVSSSLNALGAITWEDILKIKYDKTLTEYQKTVVTKITVCLYGILAIGVSFIAQQLEGTVLQAAASFIGSVSGPLTGMFVLGAFFPWANSYGVIVGAITGLGLSMWLAIGSYVYGIHLPSKPFPNGTCPAYTNVTMVTTTLSPMTTMPFSTMANLTMASSGGGGRHGFEYFYSISYLWFSTIGMLAVIIIGLVVSFITGANSIHDVPTKYQIPVFSRLCCYLPQSWQNQFNCNRHFESPEDIRSEEKDSEIIVEPPSDKLGFINIAYIADEEKIVHNYKPETITNGVLGPSDIPHAPTSVHPSVYSNGEVSMSPNGGTVNKGDHPNAIELITIKGENLLVERF</sequence>
<dbReference type="GO" id="GO:0005886">
    <property type="term" value="C:plasma membrane"/>
    <property type="evidence" value="ECO:0007669"/>
    <property type="project" value="UniProtKB-SubCell"/>
</dbReference>
<keyword evidence="5 12" id="KW-0812">Transmembrane</keyword>
<feature type="transmembrane region" description="Helical" evidence="12">
    <location>
        <begin position="412"/>
        <end position="437"/>
    </location>
</feature>
<feature type="transmembrane region" description="Helical" evidence="12">
    <location>
        <begin position="13"/>
        <end position="32"/>
    </location>
</feature>
<evidence type="ECO:0000256" key="2">
    <source>
        <dbReference type="ARBA" id="ARBA00006434"/>
    </source>
</evidence>
<feature type="transmembrane region" description="Helical" evidence="12">
    <location>
        <begin position="529"/>
        <end position="553"/>
    </location>
</feature>
<dbReference type="InterPro" id="IPR001734">
    <property type="entry name" value="Na/solute_symporter"/>
</dbReference>
<evidence type="ECO:0000256" key="10">
    <source>
        <dbReference type="ARBA" id="ARBA00023201"/>
    </source>
</evidence>
<feature type="transmembrane region" description="Helical" evidence="12">
    <location>
        <begin position="128"/>
        <end position="149"/>
    </location>
</feature>
<protein>
    <recommendedName>
        <fullName evidence="15">Sodium-coupled monocarboxylate transporter 1</fullName>
    </recommendedName>
</protein>
<keyword evidence="9 12" id="KW-0472">Membrane</keyword>
<dbReference type="AlphaFoldDB" id="A0AAV2I1T0"/>
<feature type="transmembrane region" description="Helical" evidence="12">
    <location>
        <begin position="342"/>
        <end position="365"/>
    </location>
</feature>
<dbReference type="PANTHER" id="PTHR42985">
    <property type="entry name" value="SODIUM-COUPLED MONOCARBOXYLATE TRANSPORTER"/>
    <property type="match status" value="1"/>
</dbReference>